<evidence type="ECO:0000256" key="1">
    <source>
        <dbReference type="ARBA" id="ARBA00007705"/>
    </source>
</evidence>
<dbReference type="InterPro" id="IPR001098">
    <property type="entry name" value="DNA-dir_DNA_pol_A_palm_dom"/>
</dbReference>
<evidence type="ECO:0000313" key="4">
    <source>
        <dbReference type="EMBL" id="AIO70457.1"/>
    </source>
</evidence>
<dbReference type="GO" id="GO:0003677">
    <property type="term" value="F:DNA binding"/>
    <property type="evidence" value="ECO:0007669"/>
    <property type="project" value="InterPro"/>
</dbReference>
<dbReference type="PANTHER" id="PTHR10133:SF62">
    <property type="entry name" value="DNA POLYMERASE THETA"/>
    <property type="match status" value="1"/>
</dbReference>
<keyword evidence="5" id="KW-1185">Reference proteome</keyword>
<dbReference type="InterPro" id="IPR043502">
    <property type="entry name" value="DNA/RNA_pol_sf"/>
</dbReference>
<dbReference type="AlphaFoldDB" id="A0AAI8BDV1"/>
<dbReference type="EMBL" id="CP008727">
    <property type="protein sequence ID" value="AIO70457.1"/>
    <property type="molecule type" value="Genomic_DNA"/>
</dbReference>
<dbReference type="Gene3D" id="3.30.70.370">
    <property type="match status" value="2"/>
</dbReference>
<accession>A0AAI8BDV1</accession>
<dbReference type="Proteomes" id="UP000029424">
    <property type="component" value="Chromosome 2"/>
</dbReference>
<dbReference type="KEGG" id="bok:DM82_4348"/>
<name>A0AAI8BDV1_9BURK</name>
<dbReference type="GO" id="GO:0006302">
    <property type="term" value="P:double-strand break repair"/>
    <property type="evidence" value="ECO:0007669"/>
    <property type="project" value="TreeGrafter"/>
</dbReference>
<reference evidence="4 5" key="1">
    <citation type="submission" date="2014-06" db="EMBL/GenBank/DDBJ databases">
        <authorList>
            <person name="Bishop-Lilly K.A."/>
            <person name="Broomall S.M."/>
            <person name="Chain P.S."/>
            <person name="Chertkov O."/>
            <person name="Coyne S.R."/>
            <person name="Daligault H.E."/>
            <person name="Davenport K.W."/>
            <person name="Erkkila T."/>
            <person name="Frey K.G."/>
            <person name="Gibbons H.S."/>
            <person name="Gu W."/>
            <person name="Jaissle J."/>
            <person name="Johnson S.L."/>
            <person name="Koroleva G.I."/>
            <person name="Ladner J.T."/>
            <person name="Lo C.-C."/>
            <person name="Minogue T.D."/>
            <person name="Munk C."/>
            <person name="Palacios G.F."/>
            <person name="Redden C.L."/>
            <person name="Rosenzweig C.N."/>
            <person name="Scholz M.B."/>
            <person name="Teshima H."/>
            <person name="Xu Y."/>
        </authorList>
    </citation>
    <scope>NUCLEOTIDE SEQUENCE [LARGE SCALE GENOMIC DNA]</scope>
    <source>
        <strain evidence="4 5">EO147</strain>
    </source>
</reference>
<dbReference type="Gene3D" id="3.30.420.10">
    <property type="entry name" value="Ribonuclease H-like superfamily/Ribonuclease H"/>
    <property type="match status" value="1"/>
</dbReference>
<dbReference type="Pfam" id="PF00476">
    <property type="entry name" value="DNA_pol_A"/>
    <property type="match status" value="2"/>
</dbReference>
<feature type="domain" description="DNA-directed DNA polymerase family A palm" evidence="3">
    <location>
        <begin position="357"/>
        <end position="580"/>
    </location>
</feature>
<dbReference type="GO" id="GO:0003887">
    <property type="term" value="F:DNA-directed DNA polymerase activity"/>
    <property type="evidence" value="ECO:0007669"/>
    <property type="project" value="InterPro"/>
</dbReference>
<dbReference type="InterPro" id="IPR012337">
    <property type="entry name" value="RNaseH-like_sf"/>
</dbReference>
<dbReference type="PRINTS" id="PR00868">
    <property type="entry name" value="DNAPOLI"/>
</dbReference>
<dbReference type="InterPro" id="IPR036397">
    <property type="entry name" value="RNaseH_sf"/>
</dbReference>
<dbReference type="RefSeq" id="WP_010107823.1">
    <property type="nucleotide sequence ID" value="NZ_CP008727.1"/>
</dbReference>
<dbReference type="SUPFAM" id="SSF56672">
    <property type="entry name" value="DNA/RNA polymerases"/>
    <property type="match status" value="1"/>
</dbReference>
<dbReference type="PANTHER" id="PTHR10133">
    <property type="entry name" value="DNA POLYMERASE I"/>
    <property type="match status" value="1"/>
</dbReference>
<evidence type="ECO:0000256" key="2">
    <source>
        <dbReference type="ARBA" id="ARBA00011541"/>
    </source>
</evidence>
<organism evidence="4 5">
    <name type="scientific">Burkholderia oklahomensis</name>
    <dbReference type="NCBI Taxonomy" id="342113"/>
    <lineage>
        <taxon>Bacteria</taxon>
        <taxon>Pseudomonadati</taxon>
        <taxon>Pseudomonadota</taxon>
        <taxon>Betaproteobacteria</taxon>
        <taxon>Burkholderiales</taxon>
        <taxon>Burkholderiaceae</taxon>
        <taxon>Burkholderia</taxon>
        <taxon>pseudomallei group</taxon>
    </lineage>
</organism>
<dbReference type="CDD" id="cd08643">
    <property type="entry name" value="DNA_pol_A_pol_I_B"/>
    <property type="match status" value="1"/>
</dbReference>
<dbReference type="InterPro" id="IPR002298">
    <property type="entry name" value="DNA_polymerase_A"/>
</dbReference>
<dbReference type="GO" id="GO:0006261">
    <property type="term" value="P:DNA-templated DNA replication"/>
    <property type="evidence" value="ECO:0007669"/>
    <property type="project" value="InterPro"/>
</dbReference>
<evidence type="ECO:0000313" key="5">
    <source>
        <dbReference type="Proteomes" id="UP000029424"/>
    </source>
</evidence>
<dbReference type="Gene3D" id="1.20.1060.10">
    <property type="entry name" value="Taq DNA Polymerase, Chain T, domain 4"/>
    <property type="match status" value="1"/>
</dbReference>
<comment type="similarity">
    <text evidence="1">Belongs to the DNA polymerase type-A family.</text>
</comment>
<evidence type="ECO:0000259" key="3">
    <source>
        <dbReference type="SMART" id="SM00482"/>
    </source>
</evidence>
<proteinExistence type="inferred from homology"/>
<protein>
    <submittedName>
        <fullName evidence="4">DNA polymerase A family protein</fullName>
    </submittedName>
</protein>
<comment type="subunit">
    <text evidence="2">Single-chain monomer with multiple functions.</text>
</comment>
<dbReference type="SUPFAM" id="SSF53098">
    <property type="entry name" value="Ribonuclease H-like"/>
    <property type="match status" value="1"/>
</dbReference>
<sequence>MIDNPTDILTWDLETDGLLRELTRIWVLAIGTVGSDVITTYTDHDPNYPPLMEGVERLMAHVARGGKTAAHNGINFDRKALAKVTGYEMPYTAILDTLVMGRLAEPERLGGHKLESYGIEMGILKGSHNEWDRYSEEMRSYCEQDIAVTNALYKKLERVQTWGESCDLEHTVAYLIDLQMTNGFPLNMREAMTLAAQLWERRDGYLAEMQRVFPPIYVSAGAVTPKRTMKREGREYTAGAPYTKIVLQEFNPGSEYHVANRLKRKYGWRAPLTEKGNPNITEAVLKKLDFPEVQPLLHFARVDKQWTQLASPPKKNGTGGGWIHHADENHRVHGYVNSNGAVTGRMTHSRPNSANIDKEMRHIWIPSMGMKQVGCDAEGLELRVLAHYLARYDGGRLTRQLLDGDKALGTDAHSVNRDNTDLFSRDGAKTLLYGSLYGAGDEKAGNIWIADWRTSGKPVSEWPVWCHVRGKLKTAKAIGRVVKAKLLDGIVGFRKLIKDIETAAKSRGWLKGIDGRRIRVRHAHAALNTLLQGTGAIIMKKALAIYHAEITEIHGLVHGVHFGYLANVHDEVQQECLPQYAELIGTTFKNAITKAGEHWNFRCRLDGAFDIGNNWHETH</sequence>
<gene>
    <name evidence="4" type="ORF">DM82_4348</name>
</gene>
<dbReference type="SMART" id="SM00482">
    <property type="entry name" value="POLAc"/>
    <property type="match status" value="1"/>
</dbReference>